<proteinExistence type="predicted"/>
<evidence type="ECO:0000313" key="1">
    <source>
        <dbReference type="EMBL" id="CAF2818353.1"/>
    </source>
</evidence>
<dbReference type="PRINTS" id="PR00214">
    <property type="entry name" value="MYELINPLP"/>
</dbReference>
<dbReference type="Proteomes" id="UP000675881">
    <property type="component" value="Chromosome 12"/>
</dbReference>
<dbReference type="EMBL" id="HG994591">
    <property type="protein sequence ID" value="CAF2818353.1"/>
    <property type="molecule type" value="Genomic_DNA"/>
</dbReference>
<gene>
    <name evidence="1" type="ORF">LSAA_3682</name>
</gene>
<keyword evidence="2" id="KW-1185">Reference proteome</keyword>
<dbReference type="GO" id="GO:0005886">
    <property type="term" value="C:plasma membrane"/>
    <property type="evidence" value="ECO:0007669"/>
    <property type="project" value="TreeGrafter"/>
</dbReference>
<name>A0A7R8H245_LEPSM</name>
<accession>A0A7R8H245</accession>
<dbReference type="GO" id="GO:0031175">
    <property type="term" value="P:neuron projection development"/>
    <property type="evidence" value="ECO:0007669"/>
    <property type="project" value="TreeGrafter"/>
</dbReference>
<reference evidence="1" key="1">
    <citation type="submission" date="2021-02" db="EMBL/GenBank/DDBJ databases">
        <authorList>
            <person name="Bekaert M."/>
        </authorList>
    </citation>
    <scope>NUCLEOTIDE SEQUENCE</scope>
    <source>
        <strain evidence="1">IoA-00</strain>
    </source>
</reference>
<dbReference type="PANTHER" id="PTHR11683">
    <property type="entry name" value="MYELIN PROTEOLIPID"/>
    <property type="match status" value="1"/>
</dbReference>
<dbReference type="Pfam" id="PF01275">
    <property type="entry name" value="Myelin_PLP"/>
    <property type="match status" value="2"/>
</dbReference>
<sequence length="220" mass="25323">MNNFKHEDNQDILEKCITRIPYASLIALIMSWTGVGVFCGTLYRGVNLTLRMLQDVFHLDKGLGWIEPTQIAFIILASTMAAIALMILCRNSAKLICIIFIGITYIFWGLCDTDEIAWEDGFIDFYPFHFLFPNGTGRSYMEVRGTIEIKQFCKDYVEHAEIMFLLACFSSFIVILSLVHFLMTLSSNFAHIHNYSKFRNIHEITCESMILADKDLYPKI</sequence>
<evidence type="ECO:0000313" key="2">
    <source>
        <dbReference type="Proteomes" id="UP000675881"/>
    </source>
</evidence>
<dbReference type="InterPro" id="IPR001614">
    <property type="entry name" value="Myelin_PLP"/>
</dbReference>
<protein>
    <submittedName>
        <fullName evidence="1">(salmon louse) hypothetical protein</fullName>
    </submittedName>
</protein>
<dbReference type="PANTHER" id="PTHR11683:SF12">
    <property type="entry name" value="M6, ISOFORM F"/>
    <property type="match status" value="1"/>
</dbReference>
<dbReference type="OrthoDB" id="9993736at2759"/>
<dbReference type="AlphaFoldDB" id="A0A7R8H245"/>
<organism evidence="1 2">
    <name type="scientific">Lepeophtheirus salmonis</name>
    <name type="common">Salmon louse</name>
    <name type="synonym">Caligus salmonis</name>
    <dbReference type="NCBI Taxonomy" id="72036"/>
    <lineage>
        <taxon>Eukaryota</taxon>
        <taxon>Metazoa</taxon>
        <taxon>Ecdysozoa</taxon>
        <taxon>Arthropoda</taxon>
        <taxon>Crustacea</taxon>
        <taxon>Multicrustacea</taxon>
        <taxon>Hexanauplia</taxon>
        <taxon>Copepoda</taxon>
        <taxon>Siphonostomatoida</taxon>
        <taxon>Caligidae</taxon>
        <taxon>Lepeophtheirus</taxon>
    </lineage>
</organism>